<dbReference type="Pfam" id="PF21168">
    <property type="entry name" value="FkbO_Hyg5-like_N"/>
    <property type="match status" value="1"/>
</dbReference>
<comment type="caution">
    <text evidence="2">The sequence shown here is derived from an EMBL/GenBank/DDBJ whole genome shotgun (WGS) entry which is preliminary data.</text>
</comment>
<dbReference type="CDD" id="cd06153">
    <property type="entry name" value="YjgF_YER057c_UK114_like_5"/>
    <property type="match status" value="1"/>
</dbReference>
<accession>A0A1V4SMC3</accession>
<dbReference type="EMBL" id="MZGX01000006">
    <property type="protein sequence ID" value="OPX45028.1"/>
    <property type="molecule type" value="Genomic_DNA"/>
</dbReference>
<dbReference type="AlphaFoldDB" id="A0A1V4SMC3"/>
<dbReference type="SUPFAM" id="SSF55298">
    <property type="entry name" value="YjgF-like"/>
    <property type="match status" value="1"/>
</dbReference>
<evidence type="ECO:0000313" key="3">
    <source>
        <dbReference type="Proteomes" id="UP000191554"/>
    </source>
</evidence>
<reference evidence="2 3" key="1">
    <citation type="submission" date="2017-03" db="EMBL/GenBank/DDBJ databases">
        <title>Genome sequence of Clostridium hungatei DSM 14427.</title>
        <authorList>
            <person name="Poehlein A."/>
            <person name="Daniel R."/>
        </authorList>
    </citation>
    <scope>NUCLEOTIDE SEQUENCE [LARGE SCALE GENOMIC DNA]</scope>
    <source>
        <strain evidence="2 3">DSM 14427</strain>
    </source>
</reference>
<keyword evidence="3" id="KW-1185">Reference proteome</keyword>
<dbReference type="Proteomes" id="UP000191554">
    <property type="component" value="Unassembled WGS sequence"/>
</dbReference>
<dbReference type="RefSeq" id="WP_080063706.1">
    <property type="nucleotide sequence ID" value="NZ_MZGX01000006.1"/>
</dbReference>
<protein>
    <submittedName>
        <fullName evidence="2">Putative aminoacrylate peracid reductase RutC</fullName>
    </submittedName>
</protein>
<dbReference type="OrthoDB" id="1114505at2"/>
<dbReference type="STRING" id="48256.CLHUN_12600"/>
<dbReference type="InterPro" id="IPR049368">
    <property type="entry name" value="FkbO_Hyg5-like_N"/>
</dbReference>
<dbReference type="Gene3D" id="3.30.1330.40">
    <property type="entry name" value="RutC-like"/>
    <property type="match status" value="1"/>
</dbReference>
<evidence type="ECO:0000313" key="2">
    <source>
        <dbReference type="EMBL" id="OPX45028.1"/>
    </source>
</evidence>
<name>A0A1V4SMC3_RUMHU</name>
<dbReference type="InterPro" id="IPR035959">
    <property type="entry name" value="RutC-like_sf"/>
</dbReference>
<organism evidence="2 3">
    <name type="scientific">Ruminiclostridium hungatei</name>
    <name type="common">Clostridium hungatei</name>
    <dbReference type="NCBI Taxonomy" id="48256"/>
    <lineage>
        <taxon>Bacteria</taxon>
        <taxon>Bacillati</taxon>
        <taxon>Bacillota</taxon>
        <taxon>Clostridia</taxon>
        <taxon>Eubacteriales</taxon>
        <taxon>Oscillospiraceae</taxon>
        <taxon>Ruminiclostridium</taxon>
    </lineage>
</organism>
<sequence length="349" mass="38833">MFETLKQGNISHENIPGIKVYLLPAESINLRQIMVTQNILGIVRFGEDEGYPELEGLKICFPAMNVAMKTFSAKAYYEIWTSENTVACGTLQGLQFSSDGFHQLLTVCLKEEDRDLREIGRLAYDLIFQSVQKNNHPNISRVWNHIPNINQFGDGSERYIRFCLGRAEAFARNGNIFPAATGIGCQGSSLCIYMVSMRKDMNKYLENPNQTPAYKYPAKYGIKPPSFARGAYTDYGGGRGILYVSGTASIIGSETVHQGDAARQCETTLNNISVLISGTNLSSYGIKKAFTLKDLDCIKVYIKNEADYEIIKAVCTQAFSPDKSIAYLKADVCRNDLLVEIEGIVMENP</sequence>
<evidence type="ECO:0000259" key="1">
    <source>
        <dbReference type="Pfam" id="PF21168"/>
    </source>
</evidence>
<feature type="domain" description="Chorismatase FkbO/Hyg5-like N-terminal" evidence="1">
    <location>
        <begin position="78"/>
        <end position="195"/>
    </location>
</feature>
<gene>
    <name evidence="2" type="primary">rutC</name>
    <name evidence="2" type="ORF">CLHUN_12600</name>
</gene>
<proteinExistence type="predicted"/>